<proteinExistence type="predicted"/>
<evidence type="ECO:0000313" key="1">
    <source>
        <dbReference type="EMBL" id="UNH58463.1"/>
    </source>
</evidence>
<dbReference type="Proteomes" id="UP000829276">
    <property type="component" value="Segment"/>
</dbReference>
<dbReference type="EMBL" id="OM634653">
    <property type="protein sequence ID" value="UNH58463.1"/>
    <property type="molecule type" value="Genomic_DNA"/>
</dbReference>
<organism evidence="1 2">
    <name type="scientific">Bacillus phage vB_BsuS_PJN02</name>
    <dbReference type="NCBI Taxonomy" id="2920374"/>
    <lineage>
        <taxon>Viruses</taxon>
        <taxon>Duplodnaviria</taxon>
        <taxon>Heunggongvirae</taxon>
        <taxon>Uroviricota</taxon>
        <taxon>Caudoviricetes</taxon>
        <taxon>Heleneionescovirinae</taxon>
        <taxon>Zhangjivirus</taxon>
        <taxon>Zhangjivirus PJN02</taxon>
    </lineage>
</organism>
<accession>A0AC61TRY5</accession>
<evidence type="ECO:0000313" key="2">
    <source>
        <dbReference type="Proteomes" id="UP000829276"/>
    </source>
</evidence>
<reference evidence="1" key="1">
    <citation type="submission" date="2022-02" db="EMBL/GenBank/DDBJ databases">
        <authorList>
            <person name="Nazir A."/>
            <person name="Chen Y."/>
            <person name="Liu Y."/>
        </authorList>
    </citation>
    <scope>NUCLEOTIDE SEQUENCE</scope>
</reference>
<keyword evidence="2" id="KW-1185">Reference proteome</keyword>
<sequence>MKKLTMNDKWEIHKKLEEANCIITKKTILLRKC</sequence>
<name>A0AC61TRY5_9CAUD</name>
<protein>
    <submittedName>
        <fullName evidence="1">Uncharacterized protein</fullName>
    </submittedName>
</protein>